<organism evidence="2">
    <name type="scientific">viral metagenome</name>
    <dbReference type="NCBI Taxonomy" id="1070528"/>
    <lineage>
        <taxon>unclassified sequences</taxon>
        <taxon>metagenomes</taxon>
        <taxon>organismal metagenomes</taxon>
    </lineage>
</organism>
<evidence type="ECO:0000256" key="1">
    <source>
        <dbReference type="SAM" id="Phobius"/>
    </source>
</evidence>
<keyword evidence="1" id="KW-1133">Transmembrane helix</keyword>
<proteinExistence type="predicted"/>
<keyword evidence="1" id="KW-0472">Membrane</keyword>
<feature type="transmembrane region" description="Helical" evidence="1">
    <location>
        <begin position="39"/>
        <end position="57"/>
    </location>
</feature>
<dbReference type="EMBL" id="MN740994">
    <property type="protein sequence ID" value="QHU22018.1"/>
    <property type="molecule type" value="Genomic_DNA"/>
</dbReference>
<sequence length="83" mass="8430">MDLSVVELGTRVVKYLLEGLAVAVAMVVIPRRVPTLEEIVSVSVVAALVFAILDLLAPSVGLTARQGAGFGLGAKLVGFPGGA</sequence>
<name>A0A6C0L0E3_9ZZZZ</name>
<protein>
    <submittedName>
        <fullName evidence="2">Uncharacterized protein</fullName>
    </submittedName>
</protein>
<feature type="transmembrane region" description="Helical" evidence="1">
    <location>
        <begin position="12"/>
        <end position="33"/>
    </location>
</feature>
<dbReference type="AlphaFoldDB" id="A0A6C0L0E3"/>
<accession>A0A6C0L0E3</accession>
<keyword evidence="1" id="KW-0812">Transmembrane</keyword>
<evidence type="ECO:0000313" key="2">
    <source>
        <dbReference type="EMBL" id="QHU22018.1"/>
    </source>
</evidence>
<reference evidence="2" key="1">
    <citation type="journal article" date="2020" name="Nature">
        <title>Giant virus diversity and host interactions through global metagenomics.</title>
        <authorList>
            <person name="Schulz F."/>
            <person name="Roux S."/>
            <person name="Paez-Espino D."/>
            <person name="Jungbluth S."/>
            <person name="Walsh D.A."/>
            <person name="Denef V.J."/>
            <person name="McMahon K.D."/>
            <person name="Konstantinidis K.T."/>
            <person name="Eloe-Fadrosh E.A."/>
            <person name="Kyrpides N.C."/>
            <person name="Woyke T."/>
        </authorList>
    </citation>
    <scope>NUCLEOTIDE SEQUENCE</scope>
    <source>
        <strain evidence="2">GVMAG-S-3300013286-35</strain>
    </source>
</reference>